<gene>
    <name evidence="1" type="ORF">MRB53_003341</name>
</gene>
<evidence type="ECO:0000313" key="2">
    <source>
        <dbReference type="Proteomes" id="UP001234297"/>
    </source>
</evidence>
<reference evidence="1 2" key="1">
    <citation type="journal article" date="2022" name="Hortic Res">
        <title>A haplotype resolved chromosomal level avocado genome allows analysis of novel avocado genes.</title>
        <authorList>
            <person name="Nath O."/>
            <person name="Fletcher S.J."/>
            <person name="Hayward A."/>
            <person name="Shaw L.M."/>
            <person name="Masouleh A.K."/>
            <person name="Furtado A."/>
            <person name="Henry R.J."/>
            <person name="Mitter N."/>
        </authorList>
    </citation>
    <scope>NUCLEOTIDE SEQUENCE [LARGE SCALE GENOMIC DNA]</scope>
    <source>
        <strain evidence="2">cv. Hass</strain>
    </source>
</reference>
<organism evidence="1 2">
    <name type="scientific">Persea americana</name>
    <name type="common">Avocado</name>
    <dbReference type="NCBI Taxonomy" id="3435"/>
    <lineage>
        <taxon>Eukaryota</taxon>
        <taxon>Viridiplantae</taxon>
        <taxon>Streptophyta</taxon>
        <taxon>Embryophyta</taxon>
        <taxon>Tracheophyta</taxon>
        <taxon>Spermatophyta</taxon>
        <taxon>Magnoliopsida</taxon>
        <taxon>Magnoliidae</taxon>
        <taxon>Laurales</taxon>
        <taxon>Lauraceae</taxon>
        <taxon>Persea</taxon>
    </lineage>
</organism>
<evidence type="ECO:0000313" key="1">
    <source>
        <dbReference type="EMBL" id="KAJ8650318.1"/>
    </source>
</evidence>
<proteinExistence type="predicted"/>
<sequence>MASAAALATSLAHFRPSLPLPSFSFPFRHTSFSSSTSSSSSSSSISFIFLASATNKRIRTCGSSCSPPPPFLPRALHDSSTTQENRDEQQQEEHFSVLASVRSRYNDIVIVDTPKSRLLLLDSTHNIHSMHNKGQKWTGAYWDEFATLPAIIPQGPIAILGLGGGTAAHLMLDLWPSLKLEGWDIDEILINKAREYLGLSELEKSNQDGGVLCVNVGDALSPSVMVPGGYAGIVVDLFSDGKVLPQLQEAATWLELNEKLMTHGRIMVNCGGTHAEAAKAGGVASSNDSSWIQNSTIKALCKAFPKNLSWKRMTEGEGHVNSSNCLLPSIKRRTKLQKTLRFSISRDGLDNIQILVLPNCN</sequence>
<dbReference type="Proteomes" id="UP001234297">
    <property type="component" value="Chromosome 1"/>
</dbReference>
<name>A0ACC2MXD8_PERAE</name>
<comment type="caution">
    <text evidence="1">The sequence shown here is derived from an EMBL/GenBank/DDBJ whole genome shotgun (WGS) entry which is preliminary data.</text>
</comment>
<keyword evidence="2" id="KW-1185">Reference proteome</keyword>
<accession>A0ACC2MXD8</accession>
<dbReference type="EMBL" id="CM056809">
    <property type="protein sequence ID" value="KAJ8650318.1"/>
    <property type="molecule type" value="Genomic_DNA"/>
</dbReference>
<protein>
    <submittedName>
        <fullName evidence="1">Uncharacterized protein</fullName>
    </submittedName>
</protein>